<dbReference type="InterPro" id="IPR001965">
    <property type="entry name" value="Znf_PHD"/>
</dbReference>
<gene>
    <name evidence="6" type="ORF">Fcan01_16531</name>
</gene>
<dbReference type="Gene3D" id="3.30.40.10">
    <property type="entry name" value="Zinc/RING finger domain, C3HC4 (zinc finger)"/>
    <property type="match status" value="1"/>
</dbReference>
<evidence type="ECO:0000256" key="2">
    <source>
        <dbReference type="ARBA" id="ARBA00022771"/>
    </source>
</evidence>
<dbReference type="CDD" id="cd15489">
    <property type="entry name" value="PHD_SF"/>
    <property type="match status" value="1"/>
</dbReference>
<feature type="domain" description="PHD-type" evidence="5">
    <location>
        <begin position="147"/>
        <end position="200"/>
    </location>
</feature>
<dbReference type="InterPro" id="IPR019787">
    <property type="entry name" value="Znf_PHD-finger"/>
</dbReference>
<dbReference type="GO" id="GO:0008168">
    <property type="term" value="F:methyltransferase activity"/>
    <property type="evidence" value="ECO:0007669"/>
    <property type="project" value="UniProtKB-KW"/>
</dbReference>
<dbReference type="Proteomes" id="UP000198287">
    <property type="component" value="Unassembled WGS sequence"/>
</dbReference>
<reference evidence="6 7" key="1">
    <citation type="submission" date="2015-12" db="EMBL/GenBank/DDBJ databases">
        <title>The genome of Folsomia candida.</title>
        <authorList>
            <person name="Faddeeva A."/>
            <person name="Derks M.F."/>
            <person name="Anvar Y."/>
            <person name="Smit S."/>
            <person name="Van Straalen N."/>
            <person name="Roelofs D."/>
        </authorList>
    </citation>
    <scope>NUCLEOTIDE SEQUENCE [LARGE SCALE GENOMIC DNA]</scope>
    <source>
        <strain evidence="6 7">VU population</strain>
        <tissue evidence="6">Whole body</tissue>
    </source>
</reference>
<dbReference type="EMBL" id="LNIX01000011">
    <property type="protein sequence ID" value="OXA48419.1"/>
    <property type="molecule type" value="Genomic_DNA"/>
</dbReference>
<evidence type="ECO:0000256" key="3">
    <source>
        <dbReference type="ARBA" id="ARBA00022833"/>
    </source>
</evidence>
<dbReference type="Pfam" id="PF00628">
    <property type="entry name" value="PHD"/>
    <property type="match status" value="1"/>
</dbReference>
<dbReference type="GO" id="GO:0032259">
    <property type="term" value="P:methylation"/>
    <property type="evidence" value="ECO:0007669"/>
    <property type="project" value="UniProtKB-KW"/>
</dbReference>
<dbReference type="InterPro" id="IPR011011">
    <property type="entry name" value="Znf_FYVE_PHD"/>
</dbReference>
<evidence type="ECO:0000259" key="5">
    <source>
        <dbReference type="PROSITE" id="PS50016"/>
    </source>
</evidence>
<dbReference type="PROSITE" id="PS01359">
    <property type="entry name" value="ZF_PHD_1"/>
    <property type="match status" value="1"/>
</dbReference>
<dbReference type="InterPro" id="IPR019786">
    <property type="entry name" value="Zinc_finger_PHD-type_CS"/>
</dbReference>
<sequence length="391" mass="44883">MVGMDCNQDTRKDSISWYHFRVGDAEKRQILASFIWCPLPSKQLLYSKENHNLIQFKPSWGSLTLPDGNLLWLKLAQAVFKIIRGRIDLLNEDHFPVTSVWGRIVLELFSQRFNKQLDRWWDIFNSICKKKGEKIVSTGETTQDDIEVHCICGVPYKDENGEDMLACDTCLLWYHGVCMGVNVKRYQGTKTWTCNKCALDSTAAYVPPLFQPGYRERATAARYSSDDESVGVPPVTDDITPDVSRIGMRTPRCFPSPSSSPGYDGPIVITQKFTVYMANKDWNLVKPKDTGSKTSQKLNFRQYRMKFKDWANAFRKSINNSNATPSLIQGCSISFDDHFVAHWNKDNAETNTSNYYVKAIGHCVRNMCKMKYDCFLYNKPRGLDDAKIMVW</sequence>
<evidence type="ECO:0000256" key="4">
    <source>
        <dbReference type="PROSITE-ProRule" id="PRU00146"/>
    </source>
</evidence>
<evidence type="ECO:0000313" key="7">
    <source>
        <dbReference type="Proteomes" id="UP000198287"/>
    </source>
</evidence>
<comment type="caution">
    <text evidence="6">The sequence shown here is derived from an EMBL/GenBank/DDBJ whole genome shotgun (WGS) entry which is preliminary data.</text>
</comment>
<dbReference type="InterPro" id="IPR013083">
    <property type="entry name" value="Znf_RING/FYVE/PHD"/>
</dbReference>
<name>A0A226DT81_FOLCA</name>
<organism evidence="6 7">
    <name type="scientific">Folsomia candida</name>
    <name type="common">Springtail</name>
    <dbReference type="NCBI Taxonomy" id="158441"/>
    <lineage>
        <taxon>Eukaryota</taxon>
        <taxon>Metazoa</taxon>
        <taxon>Ecdysozoa</taxon>
        <taxon>Arthropoda</taxon>
        <taxon>Hexapoda</taxon>
        <taxon>Collembola</taxon>
        <taxon>Entomobryomorpha</taxon>
        <taxon>Isotomoidea</taxon>
        <taxon>Isotomidae</taxon>
        <taxon>Proisotominae</taxon>
        <taxon>Folsomia</taxon>
    </lineage>
</organism>
<evidence type="ECO:0000256" key="1">
    <source>
        <dbReference type="ARBA" id="ARBA00022723"/>
    </source>
</evidence>
<accession>A0A226DT81</accession>
<protein>
    <submittedName>
        <fullName evidence="6">Histone-lysine N-methyltransferase ASH1L</fullName>
    </submittedName>
</protein>
<keyword evidence="7" id="KW-1185">Reference proteome</keyword>
<dbReference type="SMART" id="SM00249">
    <property type="entry name" value="PHD"/>
    <property type="match status" value="1"/>
</dbReference>
<dbReference type="SUPFAM" id="SSF57903">
    <property type="entry name" value="FYVE/PHD zinc finger"/>
    <property type="match status" value="1"/>
</dbReference>
<proteinExistence type="predicted"/>
<keyword evidence="3" id="KW-0862">Zinc</keyword>
<dbReference type="PROSITE" id="PS50016">
    <property type="entry name" value="ZF_PHD_2"/>
    <property type="match status" value="1"/>
</dbReference>
<keyword evidence="6" id="KW-0489">Methyltransferase</keyword>
<evidence type="ECO:0000313" key="6">
    <source>
        <dbReference type="EMBL" id="OXA48419.1"/>
    </source>
</evidence>
<keyword evidence="1" id="KW-0479">Metal-binding</keyword>
<keyword evidence="6" id="KW-0808">Transferase</keyword>
<dbReference type="GO" id="GO:0008270">
    <property type="term" value="F:zinc ion binding"/>
    <property type="evidence" value="ECO:0007669"/>
    <property type="project" value="UniProtKB-KW"/>
</dbReference>
<dbReference type="AlphaFoldDB" id="A0A226DT81"/>
<keyword evidence="2 4" id="KW-0863">Zinc-finger</keyword>
<dbReference type="STRING" id="158441.A0A226DT81"/>